<feature type="compositionally biased region" description="Basic residues" evidence="1">
    <location>
        <begin position="240"/>
        <end position="250"/>
    </location>
</feature>
<dbReference type="GeneID" id="113206630"/>
<sequence length="1731" mass="182474">MGARGPPRPGRGWQRVASLLLLLQLGLSLVDPANAQRRTPTYSRRPEVLNADAPSAADDSAALAAADLEMRRFVPRGSSSRSTTAPPPSAPSPSSRGDRGRGRVQQTDDDGPAAAPAPSPSFPSRSRSRASPAAPLVSPSTPTPSSSRRRPEQQPPQQQDTADQGRRSSSRRRPSSSDGVDGRGGRALFSDPPSPQSPPPPPPPPLPATPAPTYRRREPIPTPAPLNPQDADEEGGRARGGFRSRSRSRRPSAVTSLEPSLTTEAAPAVRPRLDGVATRRRPSQSPAQGDLRQYKATPLEVATALQPVPPAVQNAATDKPLGRGIHRFKPHSKDATASQHSAEKVPALTNIQIDDSENYPQEFKEKINNNSPTRLTRLPSFSSRTRLVSGPLDSSNEPRVTTKLRPALSSSIQSSTDLRSSLKPAPPVEPQANALDDSPPDEDGVSPPHRFSSQTGAPHRPPQRLPQRLPQRPHGPGALHRPQLGLQSFQPASREVEDEAADALQQEQGGGSREAPAAPAPIGSRASLRSRGSSPSPLPAPRPSLHRFATLTRDRRPEAVTLPAPQPLSAAGADLLDSAEREQATTAPSFRPGPAPAHAHHRFKPITSSTVPPPPTTPFVRSFSPRSKVTRSPPTAEDETSTVPALAISRSKYARRPGPAASLHRLAVSPRPTGDDAPRDPPSAARTLARRPRPDLDLKAEARLEPKQEAVKRERYKVSAGALAGAKNRLKLLRPTLASAEEVQDHDEKTNEALDDVPESAAASSSLAPPVSAEQSSTEASSSESLLASSSTEAVEEIAPTVVPSTSSRSPLVGRPRPAYVPLRRPSTKAPLLLPAASTAATLRASPTTASRFSARFTASRGQRRGLSTAASQKTETVYMGPDISSPTAPTKLFPATAVPRHRFSSRFKNTDYIFAAVVLPPAPRGLEDDDDEDSTEETTATTSLMPADHLGVDDNSPMTTTLSTPQIKGRALDLTEETTTEASTSSTTPPTTTSTTPPTTTSSTTIATTSTTTKKPAPTTKKPAPNKKPATPRPTTKKPPATTRKPTPKPKATTKKPPVTTKKPGVTTTKQPTTSTSTTTTTTTTSAAPPETTTEVMYFTNAPVTEIVERALVRGVEAAPGSTTPMAETVSVNETSLMSSISPEPTATSPSSTLDTAEVASTRTSSISEEPSVSTSTEATTSPLITTSVATTTTTTVKPKTTTKRPNTTKKPKPTTRKPATTRRPTTKKPKPKPTTKKPTTTTRKPSTTSTTMTTSTTTTEMPTTMDSPEEITTVSSVATSTTISTSSTTPSSTTSTTPSTTTSTTPSTTTSTTPSTTTSTTPSTTSTTPSTSTKPPTTSTTPPTTRSTLPPTTASTPSTTTTSSSTPTSTTEDDGLGVDLSVLTDAPVNDLMVRARIAEVSAETTLPLPSSTISSSTTASTTAAPTTTTARKPTTTTRKPKATTKKPNNGTTRRPASRGNTTKKPPSKPKPTTRKPATTKKPMVTTVKPMVTTAKPMTTSNAPTTVTASTPETMTTTSEGVAEAPVVSTARPMFFRPAQGRALSDDEYVPRFQMRLTVAPKGFMFDTTPTSGSESTTSPSSLLAEKSPTSTKSSSTTVGSSTTESSSDKDFVVFGIYPNNTVVRKNPNAEDIYMSPFVVFGIYPNNTIVRKFPNGTVVPEGIAQANEISKDEIAEFEELGLLRSTSTQTPPQAPSPSTVATTTARPSEDLNSVLGNTMIRLTCLNSNYP</sequence>
<feature type="compositionally biased region" description="Low complexity" evidence="1">
    <location>
        <begin position="465"/>
        <end position="477"/>
    </location>
</feature>
<keyword evidence="3" id="KW-1185">Reference proteome</keyword>
<feature type="compositionally biased region" description="Polar residues" evidence="1">
    <location>
        <begin position="253"/>
        <end position="263"/>
    </location>
</feature>
<feature type="region of interest" description="Disordered" evidence="1">
    <location>
        <begin position="923"/>
        <end position="1096"/>
    </location>
</feature>
<feature type="compositionally biased region" description="Low complexity" evidence="1">
    <location>
        <begin position="800"/>
        <end position="811"/>
    </location>
</feature>
<feature type="compositionally biased region" description="Low complexity" evidence="1">
    <location>
        <begin position="759"/>
        <end position="793"/>
    </location>
</feature>
<reference evidence="4" key="1">
    <citation type="submission" date="2025-08" db="UniProtKB">
        <authorList>
            <consortium name="RefSeq"/>
        </authorList>
    </citation>
    <scope>IDENTIFICATION</scope>
    <source>
        <tissue evidence="4">Whole organism</tissue>
    </source>
</reference>
<dbReference type="OrthoDB" id="7701360at2759"/>
<feature type="signal peptide" evidence="2">
    <location>
        <begin position="1"/>
        <end position="35"/>
    </location>
</feature>
<evidence type="ECO:0000256" key="1">
    <source>
        <dbReference type="SAM" id="MobiDB-lite"/>
    </source>
</evidence>
<feature type="compositionally biased region" description="Polar residues" evidence="1">
    <location>
        <begin position="957"/>
        <end position="967"/>
    </location>
</feature>
<feature type="region of interest" description="Disordered" evidence="1">
    <location>
        <begin position="1408"/>
        <end position="1525"/>
    </location>
</feature>
<organism evidence="3 4">
    <name type="scientific">Frankliniella occidentalis</name>
    <name type="common">Western flower thrips</name>
    <name type="synonym">Euthrips occidentalis</name>
    <dbReference type="NCBI Taxonomy" id="133901"/>
    <lineage>
        <taxon>Eukaryota</taxon>
        <taxon>Metazoa</taxon>
        <taxon>Ecdysozoa</taxon>
        <taxon>Arthropoda</taxon>
        <taxon>Hexapoda</taxon>
        <taxon>Insecta</taxon>
        <taxon>Pterygota</taxon>
        <taxon>Neoptera</taxon>
        <taxon>Paraneoptera</taxon>
        <taxon>Thysanoptera</taxon>
        <taxon>Terebrantia</taxon>
        <taxon>Thripoidea</taxon>
        <taxon>Thripidae</taxon>
        <taxon>Frankliniella</taxon>
    </lineage>
</organism>
<feature type="region of interest" description="Disordered" evidence="1">
    <location>
        <begin position="1687"/>
        <end position="1713"/>
    </location>
</feature>
<feature type="compositionally biased region" description="Acidic residues" evidence="1">
    <location>
        <begin position="928"/>
        <end position="937"/>
    </location>
</feature>
<keyword evidence="2" id="KW-0732">Signal</keyword>
<feature type="compositionally biased region" description="Polar residues" evidence="1">
    <location>
        <begin position="408"/>
        <end position="419"/>
    </location>
</feature>
<accession>A0A9C6X564</accession>
<feature type="compositionally biased region" description="Polar residues" evidence="1">
    <location>
        <begin position="1450"/>
        <end position="1462"/>
    </location>
</feature>
<feature type="compositionally biased region" description="Low complexity" evidence="1">
    <location>
        <begin position="122"/>
        <end position="146"/>
    </location>
</feature>
<feature type="region of interest" description="Disordered" evidence="1">
    <location>
        <begin position="32"/>
        <end position="823"/>
    </location>
</feature>
<feature type="compositionally biased region" description="Low complexity" evidence="1">
    <location>
        <begin position="1165"/>
        <end position="1201"/>
    </location>
</feature>
<gene>
    <name evidence="4" type="primary">LOC113206630</name>
</gene>
<dbReference type="Proteomes" id="UP000504606">
    <property type="component" value="Unplaced"/>
</dbReference>
<feature type="compositionally biased region" description="Low complexity" evidence="1">
    <location>
        <begin position="1274"/>
        <end position="1372"/>
    </location>
</feature>
<feature type="compositionally biased region" description="Low complexity" evidence="1">
    <location>
        <begin position="1408"/>
        <end position="1439"/>
    </location>
</feature>
<name>A0A9C6X564_FRAOC</name>
<feature type="compositionally biased region" description="Low complexity" evidence="1">
    <location>
        <begin position="523"/>
        <end position="535"/>
    </location>
</feature>
<feature type="region of interest" description="Disordered" evidence="1">
    <location>
        <begin position="1134"/>
        <end position="1380"/>
    </location>
</feature>
<feature type="compositionally biased region" description="Basic residues" evidence="1">
    <location>
        <begin position="1202"/>
        <end position="1217"/>
    </location>
</feature>
<feature type="chain" id="PRO_5039021830" evidence="2">
    <location>
        <begin position="36"/>
        <end position="1731"/>
    </location>
</feature>
<evidence type="ECO:0000256" key="2">
    <source>
        <dbReference type="SAM" id="SignalP"/>
    </source>
</evidence>
<feature type="compositionally biased region" description="Low complexity" evidence="1">
    <location>
        <begin position="75"/>
        <end position="84"/>
    </location>
</feature>
<evidence type="ECO:0000313" key="4">
    <source>
        <dbReference type="RefSeq" id="XP_052129308.1"/>
    </source>
</evidence>
<feature type="compositionally biased region" description="Basic residues" evidence="1">
    <location>
        <begin position="1226"/>
        <end position="1237"/>
    </location>
</feature>
<feature type="compositionally biased region" description="Low complexity" evidence="1">
    <location>
        <begin position="1569"/>
        <end position="1607"/>
    </location>
</feature>
<protein>
    <submittedName>
        <fullName evidence="4">Mucin-2-like</fullName>
    </submittedName>
</protein>
<feature type="compositionally biased region" description="Low complexity" evidence="1">
    <location>
        <begin position="1140"/>
        <end position="1154"/>
    </location>
</feature>
<dbReference type="RefSeq" id="XP_052129308.1">
    <property type="nucleotide sequence ID" value="XM_052273348.1"/>
</dbReference>
<feature type="compositionally biased region" description="Pro residues" evidence="1">
    <location>
        <begin position="192"/>
        <end position="210"/>
    </location>
</feature>
<feature type="region of interest" description="Disordered" evidence="1">
    <location>
        <begin position="1565"/>
        <end position="1608"/>
    </location>
</feature>
<feature type="compositionally biased region" description="Low complexity" evidence="1">
    <location>
        <begin position="1687"/>
        <end position="1707"/>
    </location>
</feature>
<feature type="compositionally biased region" description="Low complexity" evidence="1">
    <location>
        <begin position="1056"/>
        <end position="1095"/>
    </location>
</feature>
<evidence type="ECO:0000313" key="3">
    <source>
        <dbReference type="Proteomes" id="UP000504606"/>
    </source>
</evidence>
<feature type="compositionally biased region" description="Low complexity" evidence="1">
    <location>
        <begin position="1238"/>
        <end position="1266"/>
    </location>
</feature>
<feature type="compositionally biased region" description="Polar residues" evidence="1">
    <location>
        <begin position="368"/>
        <end position="399"/>
    </location>
</feature>
<feature type="compositionally biased region" description="Low complexity" evidence="1">
    <location>
        <begin position="1476"/>
        <end position="1521"/>
    </location>
</feature>
<dbReference type="KEGG" id="foc:113206630"/>
<feature type="compositionally biased region" description="Low complexity" evidence="1">
    <location>
        <begin position="981"/>
        <end position="1030"/>
    </location>
</feature>
<feature type="compositionally biased region" description="Low complexity" evidence="1">
    <location>
        <begin position="51"/>
        <end position="67"/>
    </location>
</feature>
<proteinExistence type="predicted"/>
<feature type="compositionally biased region" description="Basic and acidic residues" evidence="1">
    <location>
        <begin position="692"/>
        <end position="717"/>
    </location>
</feature>